<dbReference type="InterPro" id="IPR010204">
    <property type="entry name" value="NqrC"/>
</dbReference>
<keyword evidence="1 16" id="KW-0813">Transport</keyword>
<evidence type="ECO:0000256" key="15">
    <source>
        <dbReference type="ARBA" id="ARBA00023201"/>
    </source>
</evidence>
<comment type="subcellular location">
    <subcellularLocation>
        <location evidence="16">Cell membrane</location>
        <topology evidence="16">Single-pass membrane protein</topology>
    </subcellularLocation>
</comment>
<keyword evidence="5 16" id="KW-0285">Flavoprotein</keyword>
<dbReference type="NCBIfam" id="TIGR01938">
    <property type="entry name" value="nqrC"/>
    <property type="match status" value="1"/>
</dbReference>
<evidence type="ECO:0000256" key="4">
    <source>
        <dbReference type="ARBA" id="ARBA00022553"/>
    </source>
</evidence>
<name>W0I176_9GAMM</name>
<evidence type="ECO:0000256" key="12">
    <source>
        <dbReference type="ARBA" id="ARBA00023065"/>
    </source>
</evidence>
<protein>
    <recommendedName>
        <fullName evidence="16 17">Na(+)-translocating NADH-quinone reductase subunit C</fullName>
        <shortName evidence="16 17">Na(+)-NQR subunit C</shortName>
        <shortName evidence="16 17">Na(+)-translocating NQR subunit C</shortName>
        <ecNumber evidence="16 17">7.2.1.1</ecNumber>
    </recommendedName>
    <alternativeName>
        <fullName evidence="16 17">NQR complex subunit C</fullName>
    </alternativeName>
    <alternativeName>
        <fullName evidence="16 17">NQR-1 subunit C</fullName>
    </alternativeName>
</protein>
<comment type="caution">
    <text evidence="16">Lacks conserved residue(s) required for the propagation of feature annotation.</text>
</comment>
<evidence type="ECO:0000256" key="10">
    <source>
        <dbReference type="ARBA" id="ARBA00023027"/>
    </source>
</evidence>
<dbReference type="PANTHER" id="PTHR37838">
    <property type="entry name" value="NA(+)-TRANSLOCATING NADH-QUINONE REDUCTASE SUBUNIT C"/>
    <property type="match status" value="1"/>
</dbReference>
<dbReference type="GO" id="GO:0005886">
    <property type="term" value="C:plasma membrane"/>
    <property type="evidence" value="ECO:0007669"/>
    <property type="project" value="UniProtKB-SubCell"/>
</dbReference>
<evidence type="ECO:0000259" key="18">
    <source>
        <dbReference type="SMART" id="SM00900"/>
    </source>
</evidence>
<dbReference type="GO" id="GO:0016655">
    <property type="term" value="F:oxidoreductase activity, acting on NAD(P)H, quinone or similar compound as acceptor"/>
    <property type="evidence" value="ECO:0007669"/>
    <property type="project" value="UniProtKB-UniRule"/>
</dbReference>
<evidence type="ECO:0000256" key="16">
    <source>
        <dbReference type="HAMAP-Rule" id="MF_00427"/>
    </source>
</evidence>
<comment type="function">
    <text evidence="16">NQR complex catalyzes the reduction of ubiquinone-1 to ubiquinol by two successive reactions, coupled with the transport of Na(+) ions from the cytoplasm to the periplasm. NqrA to NqrE are probably involved in the second step, the conversion of ubisemiquinone to ubiquinol.</text>
</comment>
<evidence type="ECO:0000256" key="7">
    <source>
        <dbReference type="ARBA" id="ARBA00022692"/>
    </source>
</evidence>
<evidence type="ECO:0000256" key="8">
    <source>
        <dbReference type="ARBA" id="ARBA00022967"/>
    </source>
</evidence>
<evidence type="ECO:0000256" key="17">
    <source>
        <dbReference type="PIRNR" id="PIRNR009437"/>
    </source>
</evidence>
<dbReference type="RefSeq" id="WP_025423362.1">
    <property type="nucleotide sequence ID" value="NZ_CP006569.1"/>
</dbReference>
<keyword evidence="13 16" id="KW-0830">Ubiquinone</keyword>
<comment type="cofactor">
    <cofactor evidence="16 17">
        <name>FMN</name>
        <dbReference type="ChEBI" id="CHEBI:58210"/>
    </cofactor>
</comment>
<keyword evidence="11 16" id="KW-0915">Sodium</keyword>
<dbReference type="GO" id="GO:0010181">
    <property type="term" value="F:FMN binding"/>
    <property type="evidence" value="ECO:0007669"/>
    <property type="project" value="UniProtKB-UniRule"/>
</dbReference>
<dbReference type="OrthoDB" id="9786835at2"/>
<keyword evidence="2 16" id="KW-1003">Cell membrane</keyword>
<dbReference type="EC" id="7.2.1.1" evidence="16 17"/>
<dbReference type="PANTHER" id="PTHR37838:SF1">
    <property type="entry name" value="NA(+)-TRANSLOCATING NADH-QUINONE REDUCTASE SUBUNIT C"/>
    <property type="match status" value="1"/>
</dbReference>
<dbReference type="SMART" id="SM00900">
    <property type="entry name" value="FMN_bind"/>
    <property type="match status" value="1"/>
</dbReference>
<keyword evidence="3" id="KW-0997">Cell inner membrane</keyword>
<reference evidence="19 20" key="1">
    <citation type="journal article" date="2014" name="Genome Biol. Evol.">
        <title>Genome degeneration and adaptation in a nascent stage of symbiosis.</title>
        <authorList>
            <person name="Oakeson K.F."/>
            <person name="Gil R."/>
            <person name="Clayton A.L."/>
            <person name="Dunn D.M."/>
            <person name="von Niederhausern A.C."/>
            <person name="Hamil C."/>
            <person name="Aoyagi A."/>
            <person name="Duval B."/>
            <person name="Baca A."/>
            <person name="Silva F.J."/>
            <person name="Vallier A."/>
            <person name="Jackson D.G."/>
            <person name="Latorre A."/>
            <person name="Weiss R.B."/>
            <person name="Heddi A."/>
            <person name="Moya A."/>
            <person name="Dale C."/>
        </authorList>
    </citation>
    <scope>NUCLEOTIDE SEQUENCE [LARGE SCALE GENOMIC DNA]</scope>
    <source>
        <strain evidence="19 20">HS1</strain>
    </source>
</reference>
<sequence>MKKGKIIVASLMLFCVLCFAVLAVYFLLLQNNNAEPADEQRIGAIIQVAGLAKADETDARVLQNLYHRRVIARQVDLASGALIPSASFQDAPTSCATLPADRDPAQIRRRCNTGEVYFIHENDNIQQVILPIRGKGAKSMMHAFIALAPDGRTVKNLLYYQQNETPLLGARVEDPAWLHQWAGKKVLNDQAQPALRVVQQGADPQDVYAVDGITGATMTSVGVEKSINFWMGERGYGPFLRRLAQNKPVITQ</sequence>
<keyword evidence="8 16" id="KW-1278">Translocase</keyword>
<keyword evidence="9 16" id="KW-1133">Transmembrane helix</keyword>
<evidence type="ECO:0000256" key="11">
    <source>
        <dbReference type="ARBA" id="ARBA00023053"/>
    </source>
</evidence>
<organism evidence="19 20">
    <name type="scientific">Sodalis praecaptivus</name>
    <dbReference type="NCBI Taxonomy" id="1239307"/>
    <lineage>
        <taxon>Bacteria</taxon>
        <taxon>Pseudomonadati</taxon>
        <taxon>Pseudomonadota</taxon>
        <taxon>Gammaproteobacteria</taxon>
        <taxon>Enterobacterales</taxon>
        <taxon>Bruguierivoracaceae</taxon>
        <taxon>Sodalis</taxon>
    </lineage>
</organism>
<keyword evidence="14 16" id="KW-0472">Membrane</keyword>
<dbReference type="HOGENOM" id="CLU_077882_0_1_6"/>
<proteinExistence type="inferred from homology"/>
<comment type="catalytic activity">
    <reaction evidence="16 17">
        <text>a ubiquinone + n Na(+)(in) + NADH + H(+) = a ubiquinol + n Na(+)(out) + NAD(+)</text>
        <dbReference type="Rhea" id="RHEA:47748"/>
        <dbReference type="Rhea" id="RHEA-COMP:9565"/>
        <dbReference type="Rhea" id="RHEA-COMP:9566"/>
        <dbReference type="ChEBI" id="CHEBI:15378"/>
        <dbReference type="ChEBI" id="CHEBI:16389"/>
        <dbReference type="ChEBI" id="CHEBI:17976"/>
        <dbReference type="ChEBI" id="CHEBI:29101"/>
        <dbReference type="ChEBI" id="CHEBI:57540"/>
        <dbReference type="ChEBI" id="CHEBI:57945"/>
        <dbReference type="EC" id="7.2.1.1"/>
    </reaction>
</comment>
<dbReference type="PATRIC" id="fig|1239307.3.peg.3559"/>
<evidence type="ECO:0000256" key="6">
    <source>
        <dbReference type="ARBA" id="ARBA00022643"/>
    </source>
</evidence>
<evidence type="ECO:0000313" key="19">
    <source>
        <dbReference type="EMBL" id="AHF78225.1"/>
    </source>
</evidence>
<comment type="subunit">
    <text evidence="16 17">Composed of six subunits; NqrA, NqrB, NqrC, NqrD, NqrE and NqrF.</text>
</comment>
<keyword evidence="7 16" id="KW-0812">Transmembrane</keyword>
<dbReference type="EMBL" id="CP006569">
    <property type="protein sequence ID" value="AHF78225.1"/>
    <property type="molecule type" value="Genomic_DNA"/>
</dbReference>
<keyword evidence="10 16" id="KW-0520">NAD</keyword>
<keyword evidence="20" id="KW-1185">Reference proteome</keyword>
<evidence type="ECO:0000256" key="2">
    <source>
        <dbReference type="ARBA" id="ARBA00022475"/>
    </source>
</evidence>
<dbReference type="Proteomes" id="UP000019028">
    <property type="component" value="Chromosome"/>
</dbReference>
<dbReference type="KEGG" id="sod:Sant_3233"/>
<dbReference type="GO" id="GO:0006814">
    <property type="term" value="P:sodium ion transport"/>
    <property type="evidence" value="ECO:0007669"/>
    <property type="project" value="UniProtKB-UniRule"/>
</dbReference>
<evidence type="ECO:0000256" key="1">
    <source>
        <dbReference type="ARBA" id="ARBA00022448"/>
    </source>
</evidence>
<evidence type="ECO:0000256" key="9">
    <source>
        <dbReference type="ARBA" id="ARBA00022989"/>
    </source>
</evidence>
<keyword evidence="6 16" id="KW-0288">FMN</keyword>
<dbReference type="Pfam" id="PF04205">
    <property type="entry name" value="FMN_bind"/>
    <property type="match status" value="1"/>
</dbReference>
<dbReference type="PIRSF" id="PIRSF009437">
    <property type="entry name" value="NQR-1_subunit_C"/>
    <property type="match status" value="1"/>
</dbReference>
<keyword evidence="15 16" id="KW-0739">Sodium transport</keyword>
<evidence type="ECO:0000256" key="5">
    <source>
        <dbReference type="ARBA" id="ARBA00022630"/>
    </source>
</evidence>
<evidence type="ECO:0000256" key="13">
    <source>
        <dbReference type="ARBA" id="ARBA00023075"/>
    </source>
</evidence>
<keyword evidence="4 16" id="KW-0597">Phosphoprotein</keyword>
<accession>W0I176</accession>
<keyword evidence="12 16" id="KW-0406">Ion transport</keyword>
<evidence type="ECO:0000256" key="14">
    <source>
        <dbReference type="ARBA" id="ARBA00023136"/>
    </source>
</evidence>
<feature type="modified residue" description="FMN phosphoryl threonine" evidence="16">
    <location>
        <position position="217"/>
    </location>
</feature>
<dbReference type="HAMAP" id="MF_00427">
    <property type="entry name" value="NqrC"/>
    <property type="match status" value="1"/>
</dbReference>
<evidence type="ECO:0000313" key="20">
    <source>
        <dbReference type="Proteomes" id="UP000019028"/>
    </source>
</evidence>
<gene>
    <name evidence="16" type="primary">nqrC</name>
    <name evidence="19" type="ORF">Sant_3233</name>
</gene>
<feature type="domain" description="FMN-binding" evidence="18">
    <location>
        <begin position="136"/>
        <end position="234"/>
    </location>
</feature>
<evidence type="ECO:0000256" key="3">
    <source>
        <dbReference type="ARBA" id="ARBA00022519"/>
    </source>
</evidence>
<dbReference type="InterPro" id="IPR007329">
    <property type="entry name" value="FMN-bd"/>
</dbReference>
<dbReference type="AlphaFoldDB" id="W0I176"/>
<feature type="transmembrane region" description="Helical" evidence="16">
    <location>
        <begin position="7"/>
        <end position="28"/>
    </location>
</feature>
<comment type="similarity">
    <text evidence="16 17">Belongs to the NqrC family.</text>
</comment>